<dbReference type="SUPFAM" id="SSF53098">
    <property type="entry name" value="Ribonuclease H-like"/>
    <property type="match status" value="1"/>
</dbReference>
<organism evidence="3 4">
    <name type="scientific">Rhamnella rubrinervis</name>
    <dbReference type="NCBI Taxonomy" id="2594499"/>
    <lineage>
        <taxon>Eukaryota</taxon>
        <taxon>Viridiplantae</taxon>
        <taxon>Streptophyta</taxon>
        <taxon>Embryophyta</taxon>
        <taxon>Tracheophyta</taxon>
        <taxon>Spermatophyta</taxon>
        <taxon>Magnoliopsida</taxon>
        <taxon>eudicotyledons</taxon>
        <taxon>Gunneridae</taxon>
        <taxon>Pentapetalae</taxon>
        <taxon>rosids</taxon>
        <taxon>fabids</taxon>
        <taxon>Rosales</taxon>
        <taxon>Rhamnaceae</taxon>
        <taxon>rhamnoid group</taxon>
        <taxon>Rhamneae</taxon>
        <taxon>Rhamnella</taxon>
    </lineage>
</organism>
<evidence type="ECO:0008006" key="5">
    <source>
        <dbReference type="Google" id="ProtNLM"/>
    </source>
</evidence>
<sequence>MLTPSGNLWFTFLPMQSSLSLELIGKGMEKPKHVTLSDWDTKKFSYEQIEYASIDAYFSFELGMFLTDHNRPRRSPNLLQVLDHHFAASHHYLARDRCVLDRPVFVYHAPPTLQFAPIS</sequence>
<evidence type="ECO:0000256" key="2">
    <source>
        <dbReference type="ARBA" id="ARBA00022801"/>
    </source>
</evidence>
<dbReference type="PANTHER" id="PTHR13620:SF76">
    <property type="entry name" value="WERNER SYNDROME-LIKE EXONUCLEASE"/>
    <property type="match status" value="1"/>
</dbReference>
<keyword evidence="4" id="KW-1185">Reference proteome</keyword>
<protein>
    <recommendedName>
        <fullName evidence="5">3'-5' exonuclease domain-containing protein</fullName>
    </recommendedName>
</protein>
<dbReference type="AlphaFoldDB" id="A0A8K0HSM5"/>
<dbReference type="GO" id="GO:0005634">
    <property type="term" value="C:nucleus"/>
    <property type="evidence" value="ECO:0007669"/>
    <property type="project" value="TreeGrafter"/>
</dbReference>
<gene>
    <name evidence="3" type="ORF">FNV43_RR01677</name>
</gene>
<keyword evidence="2" id="KW-0378">Hydrolase</keyword>
<dbReference type="InterPro" id="IPR012337">
    <property type="entry name" value="RNaseH-like_sf"/>
</dbReference>
<dbReference type="InterPro" id="IPR036397">
    <property type="entry name" value="RNaseH_sf"/>
</dbReference>
<dbReference type="GO" id="GO:0003676">
    <property type="term" value="F:nucleic acid binding"/>
    <property type="evidence" value="ECO:0007669"/>
    <property type="project" value="InterPro"/>
</dbReference>
<evidence type="ECO:0000256" key="1">
    <source>
        <dbReference type="ARBA" id="ARBA00022722"/>
    </source>
</evidence>
<evidence type="ECO:0000313" key="3">
    <source>
        <dbReference type="EMBL" id="KAF3457020.1"/>
    </source>
</evidence>
<dbReference type="InterPro" id="IPR051132">
    <property type="entry name" value="3-5_Exonuclease_domain"/>
</dbReference>
<dbReference type="GO" id="GO:0005737">
    <property type="term" value="C:cytoplasm"/>
    <property type="evidence" value="ECO:0007669"/>
    <property type="project" value="TreeGrafter"/>
</dbReference>
<dbReference type="GO" id="GO:0008408">
    <property type="term" value="F:3'-5' exonuclease activity"/>
    <property type="evidence" value="ECO:0007669"/>
    <property type="project" value="TreeGrafter"/>
</dbReference>
<accession>A0A8K0HSM5</accession>
<evidence type="ECO:0000313" key="4">
    <source>
        <dbReference type="Proteomes" id="UP000796880"/>
    </source>
</evidence>
<reference evidence="3" key="1">
    <citation type="submission" date="2020-03" db="EMBL/GenBank/DDBJ databases">
        <title>A high-quality chromosome-level genome assembly of a woody plant with both climbing and erect habits, Rhamnella rubrinervis.</title>
        <authorList>
            <person name="Lu Z."/>
            <person name="Yang Y."/>
            <person name="Zhu X."/>
            <person name="Sun Y."/>
        </authorList>
    </citation>
    <scope>NUCLEOTIDE SEQUENCE</scope>
    <source>
        <strain evidence="3">BYM</strain>
        <tissue evidence="3">Leaf</tissue>
    </source>
</reference>
<dbReference type="PANTHER" id="PTHR13620">
    <property type="entry name" value="3-5 EXONUCLEASE"/>
    <property type="match status" value="1"/>
</dbReference>
<comment type="caution">
    <text evidence="3">The sequence shown here is derived from an EMBL/GenBank/DDBJ whole genome shotgun (WGS) entry which is preliminary data.</text>
</comment>
<dbReference type="Proteomes" id="UP000796880">
    <property type="component" value="Unassembled WGS sequence"/>
</dbReference>
<dbReference type="EMBL" id="VOIH02000001">
    <property type="protein sequence ID" value="KAF3457020.1"/>
    <property type="molecule type" value="Genomic_DNA"/>
</dbReference>
<dbReference type="OrthoDB" id="1717001at2759"/>
<dbReference type="Gene3D" id="3.30.420.10">
    <property type="entry name" value="Ribonuclease H-like superfamily/Ribonuclease H"/>
    <property type="match status" value="1"/>
</dbReference>
<proteinExistence type="predicted"/>
<name>A0A8K0HSM5_9ROSA</name>
<keyword evidence="1" id="KW-0540">Nuclease</keyword>